<accession>A0ABD7SRG5</accession>
<proteinExistence type="predicted"/>
<reference evidence="1 2" key="1">
    <citation type="submission" date="2019-06" db="EMBL/GenBank/DDBJ databases">
        <title>Vibrio cholerae phylogeny based on whole-genome sequencing reveals genetic diversity and population strucutre.</title>
        <authorList>
            <person name="Zhiqiu Y."/>
            <person name="Bin L."/>
            <person name="Lingyan J."/>
        </authorList>
    </citation>
    <scope>NUCLEOTIDE SEQUENCE [LARGE SCALE GENOMIC DNA]</scope>
    <source>
        <strain evidence="1 2">N2814</strain>
    </source>
</reference>
<protein>
    <submittedName>
        <fullName evidence="1">Uncharacterized protein</fullName>
    </submittedName>
</protein>
<organism evidence="1 2">
    <name type="scientific">Vibrio cholerae</name>
    <dbReference type="NCBI Taxonomy" id="666"/>
    <lineage>
        <taxon>Bacteria</taxon>
        <taxon>Pseudomonadati</taxon>
        <taxon>Pseudomonadota</taxon>
        <taxon>Gammaproteobacteria</taxon>
        <taxon>Vibrionales</taxon>
        <taxon>Vibrionaceae</taxon>
        <taxon>Vibrio</taxon>
    </lineage>
</organism>
<dbReference type="RefSeq" id="WP_148521567.1">
    <property type="nucleotide sequence ID" value="NZ_JAWWVO010000009.1"/>
</dbReference>
<dbReference type="EMBL" id="VSIJ01000005">
    <property type="protein sequence ID" value="TXX67425.1"/>
    <property type="molecule type" value="Genomic_DNA"/>
</dbReference>
<evidence type="ECO:0000313" key="1">
    <source>
        <dbReference type="EMBL" id="TXX67425.1"/>
    </source>
</evidence>
<dbReference type="AlphaFoldDB" id="A0ABD7SRG5"/>
<gene>
    <name evidence="1" type="ORF">FXF03_02260</name>
</gene>
<name>A0ABD7SRG5_VIBCL</name>
<evidence type="ECO:0000313" key="2">
    <source>
        <dbReference type="Proteomes" id="UP000323819"/>
    </source>
</evidence>
<sequence length="181" mass="21058">MTEMQDDIWKRDEDISPIFKPNLTDSKIVNKILKHEGTPRALQTFDKYKSRLSDYAYWHVLGNLWVSSSDNPIEVWLKLFSSNRAHRLQSLMKPSEFEAYNNLQDEVRVYRALRSEDDGGLSFTLDLKFALKFAKARGRLAVGEYLLSKEGVYALFLRRGESEVLVLNKRHLTKTGIMKIE</sequence>
<comment type="caution">
    <text evidence="1">The sequence shown here is derived from an EMBL/GenBank/DDBJ whole genome shotgun (WGS) entry which is preliminary data.</text>
</comment>
<dbReference type="Proteomes" id="UP000323819">
    <property type="component" value="Unassembled WGS sequence"/>
</dbReference>